<evidence type="ECO:0000313" key="2">
    <source>
        <dbReference type="Proteomes" id="UP001630127"/>
    </source>
</evidence>
<comment type="caution">
    <text evidence="1">The sequence shown here is derived from an EMBL/GenBank/DDBJ whole genome shotgun (WGS) entry which is preliminary data.</text>
</comment>
<dbReference type="PANTHER" id="PTHR10775:SF193">
    <property type="entry name" value="DUF4216 DOMAIN-CONTAINING PROTEIN"/>
    <property type="match status" value="1"/>
</dbReference>
<dbReference type="PANTHER" id="PTHR10775">
    <property type="entry name" value="OS08G0208400 PROTEIN"/>
    <property type="match status" value="1"/>
</dbReference>
<proteinExistence type="predicted"/>
<protein>
    <submittedName>
        <fullName evidence="1">Uncharacterized protein</fullName>
    </submittedName>
</protein>
<reference evidence="1 2" key="1">
    <citation type="submission" date="2024-11" db="EMBL/GenBank/DDBJ databases">
        <title>A near-complete genome assembly of Cinchona calisaya.</title>
        <authorList>
            <person name="Lian D.C."/>
            <person name="Zhao X.W."/>
            <person name="Wei L."/>
        </authorList>
    </citation>
    <scope>NUCLEOTIDE SEQUENCE [LARGE SCALE GENOMIC DNA]</scope>
    <source>
        <tissue evidence="1">Nenye</tissue>
    </source>
</reference>
<name>A0ABD2YBG4_9GENT</name>
<sequence length="153" mass="18132">MCLGGIEMLFTKTRVERSHPPCRLSGEELWEQVRNLLKIKKLKVQHKKLNGYGVTHNWTKRSIFWDLPYWKDNLIHHNLDVMHIEKNIFGNVFHIMMDNKDRTKDKAKARKDLSIYCGQHELELKALNNGKLAKPKANFTFSLEQRCEICNWV</sequence>
<accession>A0ABD2YBG4</accession>
<gene>
    <name evidence="1" type="ORF">ACH5RR_033867</name>
</gene>
<dbReference type="AlphaFoldDB" id="A0ABD2YBG4"/>
<evidence type="ECO:0000313" key="1">
    <source>
        <dbReference type="EMBL" id="KAL3504026.1"/>
    </source>
</evidence>
<organism evidence="1 2">
    <name type="scientific">Cinchona calisaya</name>
    <dbReference type="NCBI Taxonomy" id="153742"/>
    <lineage>
        <taxon>Eukaryota</taxon>
        <taxon>Viridiplantae</taxon>
        <taxon>Streptophyta</taxon>
        <taxon>Embryophyta</taxon>
        <taxon>Tracheophyta</taxon>
        <taxon>Spermatophyta</taxon>
        <taxon>Magnoliopsida</taxon>
        <taxon>eudicotyledons</taxon>
        <taxon>Gunneridae</taxon>
        <taxon>Pentapetalae</taxon>
        <taxon>asterids</taxon>
        <taxon>lamiids</taxon>
        <taxon>Gentianales</taxon>
        <taxon>Rubiaceae</taxon>
        <taxon>Cinchonoideae</taxon>
        <taxon>Cinchoneae</taxon>
        <taxon>Cinchona</taxon>
    </lineage>
</organism>
<dbReference type="EMBL" id="JBJUIK010000014">
    <property type="protein sequence ID" value="KAL3504026.1"/>
    <property type="molecule type" value="Genomic_DNA"/>
</dbReference>
<keyword evidence="2" id="KW-1185">Reference proteome</keyword>
<dbReference type="Proteomes" id="UP001630127">
    <property type="component" value="Unassembled WGS sequence"/>
</dbReference>